<gene>
    <name evidence="3" type="ORF">BWQ96_06994</name>
</gene>
<keyword evidence="2" id="KW-0732">Signal</keyword>
<keyword evidence="4" id="KW-1185">Reference proteome</keyword>
<name>A0A2V3IMJ0_9FLOR</name>
<evidence type="ECO:0000256" key="1">
    <source>
        <dbReference type="SAM" id="Phobius"/>
    </source>
</evidence>
<keyword evidence="1" id="KW-0812">Transmembrane</keyword>
<dbReference type="AlphaFoldDB" id="A0A2V3IMJ0"/>
<accession>A0A2V3IMJ0</accession>
<sequence>MRLALVLFLTLFPSLLAGKRPEPADPPTAEEIDGNFLPEASHTYLYNLLPSQDAEVDNMLQSLKPIFLQMRRLLAYVNEVDEIVTKSTNDTASAPLTTCNHRESDWKNMAKNFFHHRRLGNPDLSCITDAYDTSLQNATNDQQRHSAQTVYNMVTDYSGRLDDLAPRIALGFNNPLWSSERQAARQHHLHYEDRSQICTHDFVGFAKLEGKWYLNNRITSRDPFLPLESGDRVFATELDGGDLDSFSTYQMNLVKLKSNRSTVNKKMWSNDSWAISTTALEFSAGAAFGSEFGKVFPADNVAVELALDRGNHNVELAFDATTPSNIAILALPLAMNVVPVALIADVNTFGMLVYTLLTDVLTAVPLAIKGVEVLLIGKKVKYAAVTRISGGNLWENDQQQQGKAAEIWVAECVAEGNFITQGSILLVVALLFMVGGVVAEIVAKRWVQKRRRMGMSDSFAHSVLPPQAAALVMATENTRGKRE</sequence>
<reference evidence="3 4" key="1">
    <citation type="journal article" date="2018" name="Mol. Biol. Evol.">
        <title>Analysis of the draft genome of the red seaweed Gracilariopsis chorda provides insights into genome size evolution in Rhodophyta.</title>
        <authorList>
            <person name="Lee J."/>
            <person name="Yang E.C."/>
            <person name="Graf L."/>
            <person name="Yang J.H."/>
            <person name="Qiu H."/>
            <person name="Zel Zion U."/>
            <person name="Chan C.X."/>
            <person name="Stephens T.G."/>
            <person name="Weber A.P.M."/>
            <person name="Boo G.H."/>
            <person name="Boo S.M."/>
            <person name="Kim K.M."/>
            <person name="Shin Y."/>
            <person name="Jung M."/>
            <person name="Lee S.J."/>
            <person name="Yim H.S."/>
            <person name="Lee J.H."/>
            <person name="Bhattacharya D."/>
            <person name="Yoon H.S."/>
        </authorList>
    </citation>
    <scope>NUCLEOTIDE SEQUENCE [LARGE SCALE GENOMIC DNA]</scope>
    <source>
        <strain evidence="3 4">SKKU-2015</strain>
        <tissue evidence="3">Whole body</tissue>
    </source>
</reference>
<evidence type="ECO:0000313" key="3">
    <source>
        <dbReference type="EMBL" id="PXF43267.1"/>
    </source>
</evidence>
<comment type="caution">
    <text evidence="3">The sequence shown here is derived from an EMBL/GenBank/DDBJ whole genome shotgun (WGS) entry which is preliminary data.</text>
</comment>
<keyword evidence="1" id="KW-0472">Membrane</keyword>
<dbReference type="EMBL" id="NBIV01000131">
    <property type="protein sequence ID" value="PXF43267.1"/>
    <property type="molecule type" value="Genomic_DNA"/>
</dbReference>
<feature type="chain" id="PRO_5016101541" evidence="2">
    <location>
        <begin position="18"/>
        <end position="483"/>
    </location>
</feature>
<feature type="transmembrane region" description="Helical" evidence="1">
    <location>
        <begin position="424"/>
        <end position="443"/>
    </location>
</feature>
<dbReference type="Proteomes" id="UP000247409">
    <property type="component" value="Unassembled WGS sequence"/>
</dbReference>
<proteinExistence type="predicted"/>
<evidence type="ECO:0000313" key="4">
    <source>
        <dbReference type="Proteomes" id="UP000247409"/>
    </source>
</evidence>
<evidence type="ECO:0000256" key="2">
    <source>
        <dbReference type="SAM" id="SignalP"/>
    </source>
</evidence>
<protein>
    <submittedName>
        <fullName evidence="3">Uncharacterized protein</fullName>
    </submittedName>
</protein>
<organism evidence="3 4">
    <name type="scientific">Gracilariopsis chorda</name>
    <dbReference type="NCBI Taxonomy" id="448386"/>
    <lineage>
        <taxon>Eukaryota</taxon>
        <taxon>Rhodophyta</taxon>
        <taxon>Florideophyceae</taxon>
        <taxon>Rhodymeniophycidae</taxon>
        <taxon>Gracilariales</taxon>
        <taxon>Gracilariaceae</taxon>
        <taxon>Gracilariopsis</taxon>
    </lineage>
</organism>
<keyword evidence="1" id="KW-1133">Transmembrane helix</keyword>
<feature type="signal peptide" evidence="2">
    <location>
        <begin position="1"/>
        <end position="17"/>
    </location>
</feature>